<dbReference type="PANTHER" id="PTHR10680:SF28">
    <property type="entry name" value="SMP-30_GLUCONOLACTONASE_LRE-LIKE REGION DOMAIN-CONTAINING PROTEIN"/>
    <property type="match status" value="1"/>
</dbReference>
<evidence type="ECO:0000256" key="4">
    <source>
        <dbReference type="PROSITE-ProRule" id="PRU00504"/>
    </source>
</evidence>
<name>A0ABW1Z7J1_9BACT</name>
<dbReference type="PANTHER" id="PTHR10680">
    <property type="entry name" value="PEPTIDYL-GLYCINE ALPHA-AMIDATING MONOOXYGENASE"/>
    <property type="match status" value="1"/>
</dbReference>
<keyword evidence="1" id="KW-0732">Signal</keyword>
<protein>
    <recommendedName>
        <fullName evidence="7">NHL repeat containing protein</fullName>
    </recommendedName>
</protein>
<evidence type="ECO:0000256" key="2">
    <source>
        <dbReference type="ARBA" id="ARBA00022737"/>
    </source>
</evidence>
<dbReference type="RefSeq" id="WP_263371546.1">
    <property type="nucleotide sequence ID" value="NZ_JAGSYD010000003.1"/>
</dbReference>
<accession>A0ABW1Z7J1</accession>
<keyword evidence="6" id="KW-1185">Reference proteome</keyword>
<dbReference type="SUPFAM" id="SSF63829">
    <property type="entry name" value="Calcium-dependent phosphotriesterase"/>
    <property type="match status" value="1"/>
</dbReference>
<evidence type="ECO:0008006" key="7">
    <source>
        <dbReference type="Google" id="ProtNLM"/>
    </source>
</evidence>
<evidence type="ECO:0000313" key="5">
    <source>
        <dbReference type="EMBL" id="MFC6645156.1"/>
    </source>
</evidence>
<dbReference type="Gene3D" id="2.120.10.30">
    <property type="entry name" value="TolB, C-terminal domain"/>
    <property type="match status" value="1"/>
</dbReference>
<feature type="repeat" description="NHL" evidence="4">
    <location>
        <begin position="524"/>
        <end position="551"/>
    </location>
</feature>
<evidence type="ECO:0000256" key="1">
    <source>
        <dbReference type="ARBA" id="ARBA00022729"/>
    </source>
</evidence>
<dbReference type="InterPro" id="IPR011042">
    <property type="entry name" value="6-blade_b-propeller_TolB-like"/>
</dbReference>
<organism evidence="5 6">
    <name type="scientific">Granulicella cerasi</name>
    <dbReference type="NCBI Taxonomy" id="741063"/>
    <lineage>
        <taxon>Bacteria</taxon>
        <taxon>Pseudomonadati</taxon>
        <taxon>Acidobacteriota</taxon>
        <taxon>Terriglobia</taxon>
        <taxon>Terriglobales</taxon>
        <taxon>Acidobacteriaceae</taxon>
        <taxon>Granulicella</taxon>
    </lineage>
</organism>
<comment type="caution">
    <text evidence="5">The sequence shown here is derived from an EMBL/GenBank/DDBJ whole genome shotgun (WGS) entry which is preliminary data.</text>
</comment>
<sequence length="677" mass="68242">MSNLSAPSGDIVDAHNVAISGKVIGGNIPVNGAKVYLFAAGTAGNAGPGLAAATTNKSVSLIKSTTGTSVDTNGNYYVTSGADGSFVLTGKWGPCTTGQQLYVYALGGNTMGGDPTKSGGVNGVNATAAVMAVLGECSTVTSATVVNVNEVSTVAAAYAVAGFATDSTHISDDEGVTGNTTQAQAVTGMANAFSNVFNLVSEGSGTALTKTPAGNGTVPTATINTIADIMADCIQTSGVTSTPCADLYAFTGTPTTADTVTAMMNLAHNPVGVSTSPVTLAKLYSDMPSQVPFQPTLATAPNDFTLAISLQLPVDDYGKAADPYVLATDWNGDVWVGQAGFYRFSNSYYTSAGRLAGSKAGYAGSLLAVADGYGGDYLLTVAVDSKHNVYMTDYDYTFGPYLHQLPVNGASAYNEDLCSNSYSLAIDQNDTTECALNSQAGAEVIAFGPTPLSSSVGFRILSGDYTDYQNGLPVDMVGPDAAVDSNNNVWIDLVNGGNPGGVAVFSQANPNTYARFHTNSIGTPSGLAIDHSNSVWVVDSANNALVKFTGSGTSYTMQPPYTGGGLKAPRTIAIDGSGNAWVPNTTGGSISKFSSAGVALTPTSGFTGTAGTTGGTAGPVSTSIGAPNSIAIDGSGNVWVAVMGASSGPIVMYVGLGTPVVAPLALASKMNKIGARP</sequence>
<keyword evidence="3" id="KW-0325">Glycoprotein</keyword>
<dbReference type="EMBL" id="JBHSWI010000001">
    <property type="protein sequence ID" value="MFC6645156.1"/>
    <property type="molecule type" value="Genomic_DNA"/>
</dbReference>
<keyword evidence="2" id="KW-0677">Repeat</keyword>
<dbReference type="InterPro" id="IPR001258">
    <property type="entry name" value="NHL_repeat"/>
</dbReference>
<dbReference type="Proteomes" id="UP001596391">
    <property type="component" value="Unassembled WGS sequence"/>
</dbReference>
<dbReference type="PROSITE" id="PS51125">
    <property type="entry name" value="NHL"/>
    <property type="match status" value="1"/>
</dbReference>
<reference evidence="6" key="1">
    <citation type="journal article" date="2019" name="Int. J. Syst. Evol. Microbiol.">
        <title>The Global Catalogue of Microorganisms (GCM) 10K type strain sequencing project: providing services to taxonomists for standard genome sequencing and annotation.</title>
        <authorList>
            <consortium name="The Broad Institute Genomics Platform"/>
            <consortium name="The Broad Institute Genome Sequencing Center for Infectious Disease"/>
            <person name="Wu L."/>
            <person name="Ma J."/>
        </authorList>
    </citation>
    <scope>NUCLEOTIDE SEQUENCE [LARGE SCALE GENOMIC DNA]</scope>
    <source>
        <strain evidence="6">CGMCC 1.16026</strain>
    </source>
</reference>
<gene>
    <name evidence="5" type="ORF">ACFQBQ_06050</name>
</gene>
<evidence type="ECO:0000313" key="6">
    <source>
        <dbReference type="Proteomes" id="UP001596391"/>
    </source>
</evidence>
<evidence type="ECO:0000256" key="3">
    <source>
        <dbReference type="ARBA" id="ARBA00023180"/>
    </source>
</evidence>
<proteinExistence type="predicted"/>